<reference evidence="1" key="1">
    <citation type="submission" date="2021-05" db="EMBL/GenBank/DDBJ databases">
        <authorList>
            <person name="Pan Q."/>
            <person name="Jouanno E."/>
            <person name="Zahm M."/>
            <person name="Klopp C."/>
            <person name="Cabau C."/>
            <person name="Louis A."/>
            <person name="Berthelot C."/>
            <person name="Parey E."/>
            <person name="Roest Crollius H."/>
            <person name="Montfort J."/>
            <person name="Robinson-Rechavi M."/>
            <person name="Bouchez O."/>
            <person name="Lampietro C."/>
            <person name="Lopez Roques C."/>
            <person name="Donnadieu C."/>
            <person name="Postlethwait J."/>
            <person name="Bobe J."/>
            <person name="Dillon D."/>
            <person name="Chandos A."/>
            <person name="von Hippel F."/>
            <person name="Guiguen Y."/>
        </authorList>
    </citation>
    <scope>NUCLEOTIDE SEQUENCE</scope>
    <source>
        <strain evidence="1">YG-Jan2019</strain>
    </source>
</reference>
<keyword evidence="2" id="KW-1185">Reference proteome</keyword>
<gene>
    <name evidence="1" type="ORF">DPEC_G00311420</name>
</gene>
<comment type="caution">
    <text evidence="1">The sequence shown here is derived from an EMBL/GenBank/DDBJ whole genome shotgun (WGS) entry which is preliminary data.</text>
</comment>
<organism evidence="1 2">
    <name type="scientific">Dallia pectoralis</name>
    <name type="common">Alaska blackfish</name>
    <dbReference type="NCBI Taxonomy" id="75939"/>
    <lineage>
        <taxon>Eukaryota</taxon>
        <taxon>Metazoa</taxon>
        <taxon>Chordata</taxon>
        <taxon>Craniata</taxon>
        <taxon>Vertebrata</taxon>
        <taxon>Euteleostomi</taxon>
        <taxon>Actinopterygii</taxon>
        <taxon>Neopterygii</taxon>
        <taxon>Teleostei</taxon>
        <taxon>Protacanthopterygii</taxon>
        <taxon>Esociformes</taxon>
        <taxon>Umbridae</taxon>
        <taxon>Dallia</taxon>
    </lineage>
</organism>
<evidence type="ECO:0000313" key="2">
    <source>
        <dbReference type="Proteomes" id="UP001157502"/>
    </source>
</evidence>
<accession>A0ACC2FBD3</accession>
<dbReference type="Proteomes" id="UP001157502">
    <property type="component" value="Chromosome 30"/>
</dbReference>
<protein>
    <submittedName>
        <fullName evidence="1">Uncharacterized protein</fullName>
    </submittedName>
</protein>
<evidence type="ECO:0000313" key="1">
    <source>
        <dbReference type="EMBL" id="KAJ7988651.1"/>
    </source>
</evidence>
<proteinExistence type="predicted"/>
<dbReference type="EMBL" id="CM055757">
    <property type="protein sequence ID" value="KAJ7988651.1"/>
    <property type="molecule type" value="Genomic_DNA"/>
</dbReference>
<sequence length="181" mass="19944">MGGDTETENGKETGSQPEKQTESHSVSRRQSRVGRRVSVPERLHFHAVSDNDKYPASLQPGPLSQALIRGGAGVTERRRLHGQEERHEGRQGSEMAGWLADTRQGTGLGKSGDQWERRCFTPARHHATIGPTLGARLGRMPPIKQDLLLHNAQHTLVQANGLKPPEPTSCLPPGHREQLRL</sequence>
<name>A0ACC2FBD3_DALPE</name>